<dbReference type="PANTHER" id="PTHR20842">
    <property type="entry name" value="PROTEASE S51 ALPHA-ASPARTYL DIPEPTIDASE"/>
    <property type="match status" value="1"/>
</dbReference>
<comment type="similarity">
    <text evidence="1">Belongs to the peptidase S51 family.</text>
</comment>
<gene>
    <name evidence="5" type="ORF">A2773_03845</name>
</gene>
<organism evidence="5 6">
    <name type="scientific">Candidatus Gottesmanbacteria bacterium RIFCSPHIGHO2_01_FULL_39_10</name>
    <dbReference type="NCBI Taxonomy" id="1798375"/>
    <lineage>
        <taxon>Bacteria</taxon>
        <taxon>Candidatus Gottesmaniibacteriota</taxon>
    </lineage>
</organism>
<dbReference type="PANTHER" id="PTHR20842:SF0">
    <property type="entry name" value="ALPHA-ASPARTYL DIPEPTIDASE"/>
    <property type="match status" value="1"/>
</dbReference>
<evidence type="ECO:0000256" key="2">
    <source>
        <dbReference type="ARBA" id="ARBA00022670"/>
    </source>
</evidence>
<dbReference type="STRING" id="1798375.A2773_03845"/>
<comment type="caution">
    <text evidence="5">The sequence shown here is derived from an EMBL/GenBank/DDBJ whole genome shotgun (WGS) entry which is preliminary data.</text>
</comment>
<evidence type="ECO:0000256" key="1">
    <source>
        <dbReference type="ARBA" id="ARBA00006534"/>
    </source>
</evidence>
<dbReference type="GO" id="GO:0006508">
    <property type="term" value="P:proteolysis"/>
    <property type="evidence" value="ECO:0007669"/>
    <property type="project" value="UniProtKB-KW"/>
</dbReference>
<evidence type="ECO:0000256" key="3">
    <source>
        <dbReference type="ARBA" id="ARBA00022801"/>
    </source>
</evidence>
<dbReference type="GO" id="GO:0008236">
    <property type="term" value="F:serine-type peptidase activity"/>
    <property type="evidence" value="ECO:0007669"/>
    <property type="project" value="UniProtKB-KW"/>
</dbReference>
<keyword evidence="4" id="KW-0720">Serine protease</keyword>
<name>A0A1F5ZPE9_9BACT</name>
<dbReference type="Pfam" id="PF03575">
    <property type="entry name" value="Peptidase_S51"/>
    <property type="match status" value="1"/>
</dbReference>
<accession>A0A1F5ZPE9</accession>
<dbReference type="Proteomes" id="UP000177383">
    <property type="component" value="Unassembled WGS sequence"/>
</dbReference>
<dbReference type="AlphaFoldDB" id="A0A1F5ZPE9"/>
<dbReference type="Gene3D" id="3.40.50.880">
    <property type="match status" value="1"/>
</dbReference>
<keyword evidence="3" id="KW-0378">Hydrolase</keyword>
<dbReference type="InterPro" id="IPR005320">
    <property type="entry name" value="Peptidase_S51"/>
</dbReference>
<dbReference type="EMBL" id="MFJE01000030">
    <property type="protein sequence ID" value="OGG13967.1"/>
    <property type="molecule type" value="Genomic_DNA"/>
</dbReference>
<dbReference type="SUPFAM" id="SSF52317">
    <property type="entry name" value="Class I glutamine amidotransferase-like"/>
    <property type="match status" value="1"/>
</dbReference>
<keyword evidence="2" id="KW-0645">Protease</keyword>
<evidence type="ECO:0000313" key="6">
    <source>
        <dbReference type="Proteomes" id="UP000177383"/>
    </source>
</evidence>
<evidence type="ECO:0008006" key="7">
    <source>
        <dbReference type="Google" id="ProtNLM"/>
    </source>
</evidence>
<proteinExistence type="inferred from homology"/>
<reference evidence="5 6" key="1">
    <citation type="journal article" date="2016" name="Nat. Commun.">
        <title>Thousands of microbial genomes shed light on interconnected biogeochemical processes in an aquifer system.</title>
        <authorList>
            <person name="Anantharaman K."/>
            <person name="Brown C.T."/>
            <person name="Hug L.A."/>
            <person name="Sharon I."/>
            <person name="Castelle C.J."/>
            <person name="Probst A.J."/>
            <person name="Thomas B.C."/>
            <person name="Singh A."/>
            <person name="Wilkins M.J."/>
            <person name="Karaoz U."/>
            <person name="Brodie E.L."/>
            <person name="Williams K.H."/>
            <person name="Hubbard S.S."/>
            <person name="Banfield J.F."/>
        </authorList>
    </citation>
    <scope>NUCLEOTIDE SEQUENCE [LARGE SCALE GENOMIC DNA]</scope>
</reference>
<evidence type="ECO:0000313" key="5">
    <source>
        <dbReference type="EMBL" id="OGG13967.1"/>
    </source>
</evidence>
<evidence type="ECO:0000256" key="4">
    <source>
        <dbReference type="ARBA" id="ARBA00022825"/>
    </source>
</evidence>
<dbReference type="InterPro" id="IPR029062">
    <property type="entry name" value="Class_I_gatase-like"/>
</dbReference>
<protein>
    <recommendedName>
        <fullName evidence="7">Peptidase S51</fullName>
    </recommendedName>
</protein>
<sequence>MKLLLTSAGFTNKTIVNGLRSLMDKPFEKLNLVYIPTAANVEVGDKGWLIDDLYRTKSIGFKSVDIVDISVVSDEVREPRIKQADILMFGGGNTFHLMHWVEKLDIKEMLKTKVYVGISAGSCIAGPTIYNSVQNLFDEKNEYNQKIGLGLVNFQFIPHLNSEYFSKIRKEYLEEAAKQMTEPIYALDDQSAIVVDGDKIEVISEGKYLTFNL</sequence>